<accession>A0A0S4JAL4</accession>
<name>A0A0S4JAL4_BODSA</name>
<feature type="domain" description="MSP" evidence="9">
    <location>
        <begin position="14"/>
        <end position="134"/>
    </location>
</feature>
<evidence type="ECO:0000256" key="5">
    <source>
        <dbReference type="ARBA" id="ARBA00023136"/>
    </source>
</evidence>
<evidence type="ECO:0000313" key="11">
    <source>
        <dbReference type="Proteomes" id="UP000051952"/>
    </source>
</evidence>
<evidence type="ECO:0000259" key="9">
    <source>
        <dbReference type="PROSITE" id="PS50202"/>
    </source>
</evidence>
<dbReference type="GO" id="GO:0061817">
    <property type="term" value="P:endoplasmic reticulum-plasma membrane tethering"/>
    <property type="evidence" value="ECO:0007669"/>
    <property type="project" value="TreeGrafter"/>
</dbReference>
<dbReference type="Pfam" id="PF00635">
    <property type="entry name" value="Motile_Sperm"/>
    <property type="match status" value="1"/>
</dbReference>
<gene>
    <name evidence="10" type="ORF">BSAL_09055</name>
</gene>
<dbReference type="InterPro" id="IPR013783">
    <property type="entry name" value="Ig-like_fold"/>
</dbReference>
<dbReference type="GO" id="GO:0005886">
    <property type="term" value="C:plasma membrane"/>
    <property type="evidence" value="ECO:0007669"/>
    <property type="project" value="TreeGrafter"/>
</dbReference>
<reference evidence="11" key="1">
    <citation type="submission" date="2015-09" db="EMBL/GenBank/DDBJ databases">
        <authorList>
            <consortium name="Pathogen Informatics"/>
        </authorList>
    </citation>
    <scope>NUCLEOTIDE SEQUENCE [LARGE SCALE GENOMIC DNA]</scope>
    <source>
        <strain evidence="11">Lake Konstanz</strain>
    </source>
</reference>
<dbReference type="InterPro" id="IPR008962">
    <property type="entry name" value="PapD-like_sf"/>
</dbReference>
<dbReference type="Gene3D" id="2.60.40.10">
    <property type="entry name" value="Immunoglobulins"/>
    <property type="match status" value="1"/>
</dbReference>
<evidence type="ECO:0000256" key="4">
    <source>
        <dbReference type="ARBA" id="ARBA00022989"/>
    </source>
</evidence>
<dbReference type="AlphaFoldDB" id="A0A0S4JAL4"/>
<dbReference type="SUPFAM" id="SSF49354">
    <property type="entry name" value="PapD-like"/>
    <property type="match status" value="1"/>
</dbReference>
<organism evidence="10 11">
    <name type="scientific">Bodo saltans</name>
    <name type="common">Flagellated protozoan</name>
    <dbReference type="NCBI Taxonomy" id="75058"/>
    <lineage>
        <taxon>Eukaryota</taxon>
        <taxon>Discoba</taxon>
        <taxon>Euglenozoa</taxon>
        <taxon>Kinetoplastea</taxon>
        <taxon>Metakinetoplastina</taxon>
        <taxon>Eubodonida</taxon>
        <taxon>Bodonidae</taxon>
        <taxon>Bodo</taxon>
    </lineage>
</organism>
<dbReference type="Proteomes" id="UP000051952">
    <property type="component" value="Unassembled WGS sequence"/>
</dbReference>
<feature type="compositionally biased region" description="Polar residues" evidence="7">
    <location>
        <begin position="317"/>
        <end position="331"/>
    </location>
</feature>
<comment type="subcellular location">
    <subcellularLocation>
        <location evidence="1">Membrane</location>
        <topology evidence="1">Single-pass type IV membrane protein</topology>
    </subcellularLocation>
</comment>
<dbReference type="GO" id="GO:0005789">
    <property type="term" value="C:endoplasmic reticulum membrane"/>
    <property type="evidence" value="ECO:0007669"/>
    <property type="project" value="InterPro"/>
</dbReference>
<evidence type="ECO:0000256" key="7">
    <source>
        <dbReference type="SAM" id="MobiDB-lite"/>
    </source>
</evidence>
<dbReference type="EMBL" id="CYKH01001464">
    <property type="protein sequence ID" value="CUG87185.1"/>
    <property type="molecule type" value="Genomic_DNA"/>
</dbReference>
<dbReference type="InterPro" id="IPR016763">
    <property type="entry name" value="VAP"/>
</dbReference>
<dbReference type="GO" id="GO:0090158">
    <property type="term" value="P:endoplasmic reticulum membrane organization"/>
    <property type="evidence" value="ECO:0007669"/>
    <property type="project" value="TreeGrafter"/>
</dbReference>
<evidence type="ECO:0000256" key="8">
    <source>
        <dbReference type="SAM" id="Phobius"/>
    </source>
</evidence>
<keyword evidence="3 8" id="KW-0812">Transmembrane</keyword>
<sequence length="410" mass="43715">MSSRNTGASSTSSVLLVEPTTVYFPPPHQNRAIRNTINLSNASDGFVVFKVRSSNPERFVVKPTAGFATPSSITRLFITLKKTTEDLAAQPKKDRFRITAKKVKGTPSSKDEARKVFDASDVVVLDTDMWCSYDTNVPSNAVLQFLTGEEASEVGGATPTTSYVNRASREDLSSVASPAADHRPSPASARGVSFGTRDSAAAHNDPTGEAKSVHDALTNAQRVKDSIQADIDALKAKEKELKDSITSGNAKSDKMSREALELEELRTKVKLTRDELARKNENAGHAETNAQRAAANAKAQGLSASAAAAAAEGLKRPNTQSPTAADGSSSQKSERPTDATPPASGMYLSTVLLWMITAYMVGMAYRVYVHNNSSGDGGATPHSGLGLSLLPPEARETVRSILSYIKPKLF</sequence>
<dbReference type="InterPro" id="IPR000535">
    <property type="entry name" value="MSP_dom"/>
</dbReference>
<keyword evidence="11" id="KW-1185">Reference proteome</keyword>
<feature type="transmembrane region" description="Helical" evidence="8">
    <location>
        <begin position="345"/>
        <end position="365"/>
    </location>
</feature>
<evidence type="ECO:0000256" key="1">
    <source>
        <dbReference type="ARBA" id="ARBA00004211"/>
    </source>
</evidence>
<evidence type="ECO:0000313" key="10">
    <source>
        <dbReference type="EMBL" id="CUG87185.1"/>
    </source>
</evidence>
<dbReference type="PANTHER" id="PTHR10809:SF6">
    <property type="entry name" value="AT11025P-RELATED"/>
    <property type="match status" value="1"/>
</dbReference>
<protein>
    <recommendedName>
        <fullName evidence="9">MSP domain-containing protein</fullName>
    </recommendedName>
</protein>
<keyword evidence="4 8" id="KW-1133">Transmembrane helix</keyword>
<evidence type="ECO:0000256" key="2">
    <source>
        <dbReference type="ARBA" id="ARBA00008932"/>
    </source>
</evidence>
<feature type="coiled-coil region" evidence="6">
    <location>
        <begin position="217"/>
        <end position="282"/>
    </location>
</feature>
<keyword evidence="6" id="KW-0175">Coiled coil</keyword>
<dbReference type="OrthoDB" id="278612at2759"/>
<dbReference type="PROSITE" id="PS50202">
    <property type="entry name" value="MSP"/>
    <property type="match status" value="1"/>
</dbReference>
<evidence type="ECO:0000256" key="6">
    <source>
        <dbReference type="SAM" id="Coils"/>
    </source>
</evidence>
<feature type="region of interest" description="Disordered" evidence="7">
    <location>
        <begin position="154"/>
        <end position="213"/>
    </location>
</feature>
<proteinExistence type="inferred from homology"/>
<dbReference type="VEuPathDB" id="TriTrypDB:BSAL_09055"/>
<feature type="region of interest" description="Disordered" evidence="7">
    <location>
        <begin position="308"/>
        <end position="342"/>
    </location>
</feature>
<dbReference type="PANTHER" id="PTHR10809">
    <property type="entry name" value="VESICLE-ASSOCIATED MEMBRANE PROTEIN-ASSOCIATED PROTEIN"/>
    <property type="match status" value="1"/>
</dbReference>
<evidence type="ECO:0000256" key="3">
    <source>
        <dbReference type="ARBA" id="ARBA00022692"/>
    </source>
</evidence>
<keyword evidence="5 8" id="KW-0472">Membrane</keyword>
<comment type="similarity">
    <text evidence="2">Belongs to the VAMP-associated protein (VAP) (TC 9.B.17) family.</text>
</comment>